<keyword evidence="2" id="KW-1185">Reference proteome</keyword>
<protein>
    <submittedName>
        <fullName evidence="1">Uncharacterized protein</fullName>
    </submittedName>
</protein>
<organism evidence="1 2">
    <name type="scientific">Mucilaginibacter roseus</name>
    <dbReference type="NCBI Taxonomy" id="1528868"/>
    <lineage>
        <taxon>Bacteria</taxon>
        <taxon>Pseudomonadati</taxon>
        <taxon>Bacteroidota</taxon>
        <taxon>Sphingobacteriia</taxon>
        <taxon>Sphingobacteriales</taxon>
        <taxon>Sphingobacteriaceae</taxon>
        <taxon>Mucilaginibacter</taxon>
    </lineage>
</organism>
<reference evidence="1 2" key="1">
    <citation type="submission" date="2021-12" db="EMBL/GenBank/DDBJ databases">
        <title>Mucilaginibacter roseus genome.</title>
        <authorList>
            <person name="Ferreira J.R."/>
            <person name="Newman J.D."/>
        </authorList>
    </citation>
    <scope>NUCLEOTIDE SEQUENCE [LARGE SCALE GENOMIC DNA]</scope>
    <source>
        <strain evidence="1 2">LMG 28454</strain>
    </source>
</reference>
<name>A0ABS8U882_9SPHI</name>
<evidence type="ECO:0000313" key="1">
    <source>
        <dbReference type="EMBL" id="MCD8742490.1"/>
    </source>
</evidence>
<accession>A0ABS8U882</accession>
<gene>
    <name evidence="1" type="ORF">LT679_17905</name>
</gene>
<sequence length="59" mass="7069">MPDSITFKKEVIRDEKGMIKSMSMVPDMNEVFIYNKNKIKYIRKHHLDTSKVKLIEKNQ</sequence>
<dbReference type="RefSeq" id="WP_232179046.1">
    <property type="nucleotide sequence ID" value="NZ_JAJPWV010000006.1"/>
</dbReference>
<dbReference type="Proteomes" id="UP001199919">
    <property type="component" value="Unassembled WGS sequence"/>
</dbReference>
<proteinExistence type="predicted"/>
<dbReference type="EMBL" id="JAJPWV010000006">
    <property type="protein sequence ID" value="MCD8742490.1"/>
    <property type="molecule type" value="Genomic_DNA"/>
</dbReference>
<evidence type="ECO:0000313" key="2">
    <source>
        <dbReference type="Proteomes" id="UP001199919"/>
    </source>
</evidence>
<comment type="caution">
    <text evidence="1">The sequence shown here is derived from an EMBL/GenBank/DDBJ whole genome shotgun (WGS) entry which is preliminary data.</text>
</comment>